<evidence type="ECO:0000313" key="1">
    <source>
        <dbReference type="EMBL" id="CAF4522778.1"/>
    </source>
</evidence>
<name>A0A8S2XV38_9BILA</name>
<dbReference type="PANTHER" id="PTHR22605">
    <property type="entry name" value="RZ-TYPE DOMAIN-CONTAINING PROTEIN"/>
    <property type="match status" value="1"/>
</dbReference>
<dbReference type="GO" id="GO:0016887">
    <property type="term" value="F:ATP hydrolysis activity"/>
    <property type="evidence" value="ECO:0007669"/>
    <property type="project" value="InterPro"/>
</dbReference>
<dbReference type="InterPro" id="IPR031248">
    <property type="entry name" value="RNF213"/>
</dbReference>
<comment type="caution">
    <text evidence="1">The sequence shown here is derived from an EMBL/GenBank/DDBJ whole genome shotgun (WGS) entry which is preliminary data.</text>
</comment>
<dbReference type="PANTHER" id="PTHR22605:SF1">
    <property type="entry name" value="RZ-TYPE DOMAIN-CONTAINING PROTEIN"/>
    <property type="match status" value="1"/>
</dbReference>
<evidence type="ECO:0000313" key="2">
    <source>
        <dbReference type="Proteomes" id="UP000682733"/>
    </source>
</evidence>
<dbReference type="InterPro" id="IPR027417">
    <property type="entry name" value="P-loop_NTPase"/>
</dbReference>
<dbReference type="PROSITE" id="PS00675">
    <property type="entry name" value="SIGMA54_INTERACT_1"/>
    <property type="match status" value="1"/>
</dbReference>
<dbReference type="AlphaFoldDB" id="A0A8S2XV38"/>
<protein>
    <recommendedName>
        <fullName evidence="3">Ring finger protein 213</fullName>
    </recommendedName>
</protein>
<dbReference type="SUPFAM" id="SSF52540">
    <property type="entry name" value="P-loop containing nucleoside triphosphate hydrolases"/>
    <property type="match status" value="1"/>
</dbReference>
<feature type="non-terminal residue" evidence="1">
    <location>
        <position position="1"/>
    </location>
</feature>
<dbReference type="GO" id="GO:0004842">
    <property type="term" value="F:ubiquitin-protein transferase activity"/>
    <property type="evidence" value="ECO:0007669"/>
    <property type="project" value="InterPro"/>
</dbReference>
<feature type="non-terminal residue" evidence="1">
    <location>
        <position position="195"/>
    </location>
</feature>
<dbReference type="Proteomes" id="UP000682733">
    <property type="component" value="Unassembled WGS sequence"/>
</dbReference>
<evidence type="ECO:0008006" key="3">
    <source>
        <dbReference type="Google" id="ProtNLM"/>
    </source>
</evidence>
<gene>
    <name evidence="1" type="ORF">TMI583_LOCUS48780</name>
</gene>
<reference evidence="1" key="1">
    <citation type="submission" date="2021-02" db="EMBL/GenBank/DDBJ databases">
        <authorList>
            <person name="Nowell W R."/>
        </authorList>
    </citation>
    <scope>NUCLEOTIDE SEQUENCE</scope>
</reference>
<dbReference type="InterPro" id="IPR025662">
    <property type="entry name" value="Sigma_54_int_dom_ATP-bd_1"/>
</dbReference>
<dbReference type="Gene3D" id="3.40.50.300">
    <property type="entry name" value="P-loop containing nucleotide triphosphate hydrolases"/>
    <property type="match status" value="1"/>
</dbReference>
<proteinExistence type="predicted"/>
<dbReference type="EMBL" id="CAJOBA010101829">
    <property type="protein sequence ID" value="CAF4522778.1"/>
    <property type="molecule type" value="Genomic_DNA"/>
</dbReference>
<organism evidence="1 2">
    <name type="scientific">Didymodactylos carnosus</name>
    <dbReference type="NCBI Taxonomy" id="1234261"/>
    <lineage>
        <taxon>Eukaryota</taxon>
        <taxon>Metazoa</taxon>
        <taxon>Spiralia</taxon>
        <taxon>Gnathifera</taxon>
        <taxon>Rotifera</taxon>
        <taxon>Eurotatoria</taxon>
        <taxon>Bdelloidea</taxon>
        <taxon>Philodinida</taxon>
        <taxon>Philodinidae</taxon>
        <taxon>Didymodactylos</taxon>
    </lineage>
</organism>
<sequence>FTGHFYCLNETIKNLGSTVMKQMILEASRLVQINFRSDNYQRQYLVYDPHFSLQLLHSDFNYVPNDLKQLFKNSDPLKGPEFIGKKIFIKCLSWLINISYNEFEKLLDENKFILTESFAYKLFHVHERKLTRLPLIIEGETGVGKTFLIKFYASLLNLTLINDRELSVAPHVIENISQWLLTNVIINIFEKQPLL</sequence>
<accession>A0A8S2XV38</accession>